<comment type="caution">
    <text evidence="1">The sequence shown here is derived from an EMBL/GenBank/DDBJ whole genome shotgun (WGS) entry which is preliminary data.</text>
</comment>
<name>A0A9N7R525_STRHE</name>
<dbReference type="OrthoDB" id="913431at2759"/>
<dbReference type="EMBL" id="CACSLK010009039">
    <property type="protein sequence ID" value="CAA0811633.1"/>
    <property type="molecule type" value="Genomic_DNA"/>
</dbReference>
<proteinExistence type="predicted"/>
<evidence type="ECO:0000313" key="1">
    <source>
        <dbReference type="EMBL" id="CAA0811633.1"/>
    </source>
</evidence>
<dbReference type="Proteomes" id="UP001153555">
    <property type="component" value="Unassembled WGS sequence"/>
</dbReference>
<gene>
    <name evidence="1" type="ORF">SHERM_12632</name>
</gene>
<dbReference type="PANTHER" id="PTHR33116">
    <property type="entry name" value="REVERSE TRANSCRIPTASE ZINC-BINDING DOMAIN-CONTAINING PROTEIN-RELATED-RELATED"/>
    <property type="match status" value="1"/>
</dbReference>
<evidence type="ECO:0000313" key="2">
    <source>
        <dbReference type="Proteomes" id="UP001153555"/>
    </source>
</evidence>
<sequence>MHWLSWDKLVVPKSEGGLGFKDLKLFNKALILKQLWRLIEQPDLLMSRILRHKYFNDCSIFEWQNTGGASWLWSSWASFLPVLQKFTRITIRDGQSTRLNDSNWVSGHHSVKPELRVGVDGNLFKVKVLLLAGGVQWDSTLVRALFAPEVEVVGLLSTLCEKADQRWGQMVERIGVQHDAKEQQKVLYEALKNIPMLTTEQKFIVAKYFCRNKEDMDVFFSVDEEEKASMVKMILENKL</sequence>
<accession>A0A9N7R525</accession>
<keyword evidence="2" id="KW-1185">Reference proteome</keyword>
<organism evidence="1 2">
    <name type="scientific">Striga hermonthica</name>
    <name type="common">Purple witchweed</name>
    <name type="synonym">Buchnera hermonthica</name>
    <dbReference type="NCBI Taxonomy" id="68872"/>
    <lineage>
        <taxon>Eukaryota</taxon>
        <taxon>Viridiplantae</taxon>
        <taxon>Streptophyta</taxon>
        <taxon>Embryophyta</taxon>
        <taxon>Tracheophyta</taxon>
        <taxon>Spermatophyta</taxon>
        <taxon>Magnoliopsida</taxon>
        <taxon>eudicotyledons</taxon>
        <taxon>Gunneridae</taxon>
        <taxon>Pentapetalae</taxon>
        <taxon>asterids</taxon>
        <taxon>lamiids</taxon>
        <taxon>Lamiales</taxon>
        <taxon>Orobanchaceae</taxon>
        <taxon>Buchnereae</taxon>
        <taxon>Striga</taxon>
    </lineage>
</organism>
<reference evidence="1" key="1">
    <citation type="submission" date="2019-12" db="EMBL/GenBank/DDBJ databases">
        <authorList>
            <person name="Scholes J."/>
        </authorList>
    </citation>
    <scope>NUCLEOTIDE SEQUENCE</scope>
</reference>
<protein>
    <submittedName>
        <fullName evidence="1">Ribonuclease H-like superfamily protein</fullName>
    </submittedName>
</protein>
<dbReference type="AlphaFoldDB" id="A0A9N7R525"/>
<dbReference type="PANTHER" id="PTHR33116:SF86">
    <property type="entry name" value="REVERSE TRANSCRIPTASE DOMAIN-CONTAINING PROTEIN"/>
    <property type="match status" value="1"/>
</dbReference>